<sequence>MSSGDSPNDRTDDEILAGHRPGHVTQDPRCRFPALTTYPSSHCAECHWHRTAYPAKETA</sequence>
<evidence type="ECO:0000313" key="2">
    <source>
        <dbReference type="EMBL" id="SDP10214.1"/>
    </source>
</evidence>
<gene>
    <name evidence="2" type="ORF">SAMN04515671_2939</name>
</gene>
<reference evidence="2 3" key="1">
    <citation type="submission" date="2016-10" db="EMBL/GenBank/DDBJ databases">
        <authorList>
            <person name="de Groot N.N."/>
        </authorList>
    </citation>
    <scope>NUCLEOTIDE SEQUENCE [LARGE SCALE GENOMIC DNA]</scope>
    <source>
        <strain evidence="3">P4-7,KCTC 19426,CECT 7604</strain>
    </source>
</reference>
<proteinExistence type="predicted"/>
<dbReference type="AlphaFoldDB" id="A0A1H0PYU4"/>
<keyword evidence="3" id="KW-1185">Reference proteome</keyword>
<evidence type="ECO:0000256" key="1">
    <source>
        <dbReference type="SAM" id="MobiDB-lite"/>
    </source>
</evidence>
<accession>A0A1H0PYU4</accession>
<dbReference type="Proteomes" id="UP000198741">
    <property type="component" value="Chromosome I"/>
</dbReference>
<organism evidence="2 3">
    <name type="scientific">Nakamurella panacisegetis</name>
    <dbReference type="NCBI Taxonomy" id="1090615"/>
    <lineage>
        <taxon>Bacteria</taxon>
        <taxon>Bacillati</taxon>
        <taxon>Actinomycetota</taxon>
        <taxon>Actinomycetes</taxon>
        <taxon>Nakamurellales</taxon>
        <taxon>Nakamurellaceae</taxon>
        <taxon>Nakamurella</taxon>
    </lineage>
</organism>
<name>A0A1H0PYU4_9ACTN</name>
<evidence type="ECO:0000313" key="3">
    <source>
        <dbReference type="Proteomes" id="UP000198741"/>
    </source>
</evidence>
<dbReference type="EMBL" id="LT629710">
    <property type="protein sequence ID" value="SDP10214.1"/>
    <property type="molecule type" value="Genomic_DNA"/>
</dbReference>
<feature type="region of interest" description="Disordered" evidence="1">
    <location>
        <begin position="1"/>
        <end position="26"/>
    </location>
</feature>
<protein>
    <submittedName>
        <fullName evidence="2">Uncharacterized protein</fullName>
    </submittedName>
</protein>
<dbReference type="STRING" id="1090615.SAMN04515671_2939"/>